<dbReference type="AlphaFoldDB" id="A0A2R5G331"/>
<protein>
    <submittedName>
        <fullName evidence="7">Kinesin, putative</fullName>
    </submittedName>
</protein>
<dbReference type="PANTHER" id="PTHR47972:SF28">
    <property type="entry name" value="KINESIN-LIKE PROTEIN KLP-3"/>
    <property type="match status" value="1"/>
</dbReference>
<comment type="similarity">
    <text evidence="3">Belongs to the TRAFAC class myosin-kinesin ATPase superfamily. Kinesin family.</text>
</comment>
<dbReference type="InterPro" id="IPR036961">
    <property type="entry name" value="Kinesin_motor_dom_sf"/>
</dbReference>
<feature type="compositionally biased region" description="Basic and acidic residues" evidence="5">
    <location>
        <begin position="123"/>
        <end position="135"/>
    </location>
</feature>
<dbReference type="OrthoDB" id="3176171at2759"/>
<dbReference type="Proteomes" id="UP000241890">
    <property type="component" value="Unassembled WGS sequence"/>
</dbReference>
<dbReference type="InterPro" id="IPR027417">
    <property type="entry name" value="P-loop_NTPase"/>
</dbReference>
<dbReference type="PROSITE" id="PS00411">
    <property type="entry name" value="KINESIN_MOTOR_1"/>
    <property type="match status" value="1"/>
</dbReference>
<feature type="region of interest" description="Disordered" evidence="5">
    <location>
        <begin position="1089"/>
        <end position="1127"/>
    </location>
</feature>
<reference evidence="7 8" key="1">
    <citation type="submission" date="2017-12" db="EMBL/GenBank/DDBJ databases">
        <title>Sequencing, de novo assembly and annotation of complete genome of a new Thraustochytrid species, strain FCC1311.</title>
        <authorList>
            <person name="Sedici K."/>
            <person name="Godart F."/>
            <person name="Aiese Cigliano R."/>
            <person name="Sanseverino W."/>
            <person name="Barakat M."/>
            <person name="Ortet P."/>
            <person name="Marechal E."/>
            <person name="Cagnac O."/>
            <person name="Amato A."/>
        </authorList>
    </citation>
    <scope>NUCLEOTIDE SEQUENCE [LARGE SCALE GENOMIC DNA]</scope>
</reference>
<accession>A0A2R5G331</accession>
<keyword evidence="4" id="KW-0175">Coiled coil</keyword>
<evidence type="ECO:0000256" key="5">
    <source>
        <dbReference type="SAM" id="MobiDB-lite"/>
    </source>
</evidence>
<dbReference type="Gene3D" id="3.40.850.10">
    <property type="entry name" value="Kinesin motor domain"/>
    <property type="match status" value="1"/>
</dbReference>
<feature type="domain" description="Kinesin motor" evidence="6">
    <location>
        <begin position="728"/>
        <end position="1058"/>
    </location>
</feature>
<dbReference type="PROSITE" id="PS50067">
    <property type="entry name" value="KINESIN_MOTOR_2"/>
    <property type="match status" value="1"/>
</dbReference>
<dbReference type="EMBL" id="BEYU01000012">
    <property type="protein sequence ID" value="GBG25436.1"/>
    <property type="molecule type" value="Genomic_DNA"/>
</dbReference>
<evidence type="ECO:0000256" key="2">
    <source>
        <dbReference type="ARBA" id="ARBA00022840"/>
    </source>
</evidence>
<dbReference type="FunFam" id="3.40.850.10:FF:000113">
    <property type="entry name" value="Kinesin-like protein"/>
    <property type="match status" value="1"/>
</dbReference>
<dbReference type="GO" id="GO:0007018">
    <property type="term" value="P:microtubule-based movement"/>
    <property type="evidence" value="ECO:0007669"/>
    <property type="project" value="InterPro"/>
</dbReference>
<evidence type="ECO:0000313" key="8">
    <source>
        <dbReference type="Proteomes" id="UP000241890"/>
    </source>
</evidence>
<dbReference type="PANTHER" id="PTHR47972">
    <property type="entry name" value="KINESIN-LIKE PROTEIN KLP-3"/>
    <property type="match status" value="1"/>
</dbReference>
<feature type="compositionally biased region" description="Basic and acidic residues" evidence="5">
    <location>
        <begin position="105"/>
        <end position="116"/>
    </location>
</feature>
<feature type="compositionally biased region" description="Basic and acidic residues" evidence="5">
    <location>
        <begin position="521"/>
        <end position="558"/>
    </location>
</feature>
<dbReference type="InterPro" id="IPR019821">
    <property type="entry name" value="Kinesin_motor_CS"/>
</dbReference>
<keyword evidence="2 3" id="KW-0067">ATP-binding</keyword>
<dbReference type="PRINTS" id="PR00380">
    <property type="entry name" value="KINESINHEAVY"/>
</dbReference>
<gene>
    <name evidence="7" type="ORF">FCC1311_016542</name>
</gene>
<dbReference type="GO" id="GO:0005524">
    <property type="term" value="F:ATP binding"/>
    <property type="evidence" value="ECO:0007669"/>
    <property type="project" value="UniProtKB-UniRule"/>
</dbReference>
<keyword evidence="1 3" id="KW-0547">Nucleotide-binding</keyword>
<feature type="binding site" evidence="3">
    <location>
        <begin position="812"/>
        <end position="819"/>
    </location>
    <ligand>
        <name>ATP</name>
        <dbReference type="ChEBI" id="CHEBI:30616"/>
    </ligand>
</feature>
<proteinExistence type="inferred from homology"/>
<dbReference type="InterPro" id="IPR027640">
    <property type="entry name" value="Kinesin-like_fam"/>
</dbReference>
<dbReference type="Pfam" id="PF00225">
    <property type="entry name" value="Kinesin"/>
    <property type="match status" value="1"/>
</dbReference>
<organism evidence="7 8">
    <name type="scientific">Hondaea fermentalgiana</name>
    <dbReference type="NCBI Taxonomy" id="2315210"/>
    <lineage>
        <taxon>Eukaryota</taxon>
        <taxon>Sar</taxon>
        <taxon>Stramenopiles</taxon>
        <taxon>Bigyra</taxon>
        <taxon>Labyrinthulomycetes</taxon>
        <taxon>Thraustochytrida</taxon>
        <taxon>Thraustochytriidae</taxon>
        <taxon>Hondaea</taxon>
    </lineage>
</organism>
<evidence type="ECO:0000256" key="3">
    <source>
        <dbReference type="PROSITE-ProRule" id="PRU00283"/>
    </source>
</evidence>
<keyword evidence="3" id="KW-0505">Motor protein</keyword>
<feature type="compositionally biased region" description="Low complexity" evidence="5">
    <location>
        <begin position="90"/>
        <end position="100"/>
    </location>
</feature>
<feature type="region of interest" description="Disordered" evidence="5">
    <location>
        <begin position="88"/>
        <end position="135"/>
    </location>
</feature>
<evidence type="ECO:0000256" key="1">
    <source>
        <dbReference type="ARBA" id="ARBA00022741"/>
    </source>
</evidence>
<dbReference type="SMART" id="SM00129">
    <property type="entry name" value="KISc"/>
    <property type="match status" value="1"/>
</dbReference>
<evidence type="ECO:0000259" key="6">
    <source>
        <dbReference type="PROSITE" id="PS50067"/>
    </source>
</evidence>
<feature type="region of interest" description="Disordered" evidence="5">
    <location>
        <begin position="511"/>
        <end position="580"/>
    </location>
</feature>
<dbReference type="InParanoid" id="A0A2R5G331"/>
<evidence type="ECO:0000313" key="7">
    <source>
        <dbReference type="EMBL" id="GBG25436.1"/>
    </source>
</evidence>
<comment type="caution">
    <text evidence="7">The sequence shown here is derived from an EMBL/GenBank/DDBJ whole genome shotgun (WGS) entry which is preliminary data.</text>
</comment>
<dbReference type="GO" id="GO:0003777">
    <property type="term" value="F:microtubule motor activity"/>
    <property type="evidence" value="ECO:0007669"/>
    <property type="project" value="InterPro"/>
</dbReference>
<keyword evidence="8" id="KW-1185">Reference proteome</keyword>
<dbReference type="InterPro" id="IPR001752">
    <property type="entry name" value="Kinesin_motor_dom"/>
</dbReference>
<dbReference type="GO" id="GO:0015630">
    <property type="term" value="C:microtubule cytoskeleton"/>
    <property type="evidence" value="ECO:0007669"/>
    <property type="project" value="TreeGrafter"/>
</dbReference>
<dbReference type="SUPFAM" id="SSF52540">
    <property type="entry name" value="P-loop containing nucleoside triphosphate hydrolases"/>
    <property type="match status" value="1"/>
</dbReference>
<name>A0A2R5G331_9STRA</name>
<feature type="coiled-coil region" evidence="4">
    <location>
        <begin position="159"/>
        <end position="314"/>
    </location>
</feature>
<dbReference type="GO" id="GO:0008017">
    <property type="term" value="F:microtubule binding"/>
    <property type="evidence" value="ECO:0007669"/>
    <property type="project" value="InterPro"/>
</dbReference>
<evidence type="ECO:0000256" key="4">
    <source>
        <dbReference type="SAM" id="Coils"/>
    </source>
</evidence>
<sequence length="1127" mass="126426">MFINRLAFGSFKTGLEDNLRRAVESMENVVKNNFGDEDEEASDHYRQIEVYKQLLVEMELGQLKVLREYQKLFAEKEARIADLTSKQDIDSNNIDNNTTNPVASDNKKGSADHESGEGDTDETDRTRQEEAKDDAEWVRDWEAQMKTNISEKMDALVQAREHRETARILREQLDSLKDHVRAQDAKVDQLERLENLRKDKEQGDENALDTLALEYSKLSQEAEEASQRANEMARERDELRKQCERQREQLTVLVQTGAGGPDASAAAAALAENSTALENMARMESKLEDRERELEQLRARLAEYTTSEAKAKEDIAQERDANTKALEAQLETLRISEIKLQEQLASAQAISEANQAEDQTEEMRTLRETLENKTTEIASLKALQEKLEGEAESLREKSSTLQKELDTAGVNAASSVEEQQKEISSLRQDLDAKTAALQKAECARKEIEDDFKARIATLQERETDLVQKISALEEKSLEMQQAFEAKETQLEALRGEIKTLRESFESQVERLESEVQSARASETEANERLGAAEKDANALRDEVASREAALEEKSRALDESEQAMATARESHETAMTSVQAKLQQSVQQLKESSTALADLEKLKEEMEREHEEEREEAAKIRAEIEDTFHSTVERLEEEMERREQESLAGLAQFKQEFEERLANTEAERDAALAATEEVKRQAEAAQAAALAALEDELMGQVDEYRQRYIRESSLRKRVHNELMDLKGNIRVYCRVRPVLPMERKRSSTDALDVTSFPVENEIEITRDEASTNRFEFDAVFAQKSTQEQVFEDISPLVTSTLDGYDVCIFAYGQTGSGKTFTMEGSRENPGVNLRALQRLFQLRHDRREEETFAFSVSILEIYNESVRDLLARSDAGPGPRAKLDLRVASNGTVFVQDLQSVQVDCMEDVEVAMRRAQGNRAVGAHSMNEHSSRSHLVFMLSIEGRNHITGLKTRSKLNLIDLAGSERVSKTDASGDRLKEAQNINKSLSALGDVIAALGDAKARQQHVPYRNSKLTHLLQNSLGGGSKVAMFVNISPVQINAPESICSLNFAARCRKVQLGQAKRKGGDSAELKKYKRIVEDLRAQIAGSQTRSLSASTSSLSSLTGSSAGTPRKSRKLITPASASK</sequence>
<feature type="compositionally biased region" description="Low complexity" evidence="5">
    <location>
        <begin position="1094"/>
        <end position="1112"/>
    </location>
</feature>